<dbReference type="InterPro" id="IPR005119">
    <property type="entry name" value="LysR_subst-bd"/>
</dbReference>
<dbReference type="Pfam" id="PF03466">
    <property type="entry name" value="LysR_substrate"/>
    <property type="match status" value="1"/>
</dbReference>
<reference evidence="7" key="1">
    <citation type="journal article" date="2019" name="Int. J. Syst. Evol. Microbiol.">
        <title>The Global Catalogue of Microorganisms (GCM) 10K type strain sequencing project: providing services to taxonomists for standard genome sequencing and annotation.</title>
        <authorList>
            <consortium name="The Broad Institute Genomics Platform"/>
            <consortium name="The Broad Institute Genome Sequencing Center for Infectious Disease"/>
            <person name="Wu L."/>
            <person name="Ma J."/>
        </authorList>
    </citation>
    <scope>NUCLEOTIDE SEQUENCE [LARGE SCALE GENOMIC DNA]</scope>
    <source>
        <strain evidence="7">JCM 18054</strain>
    </source>
</reference>
<gene>
    <name evidence="6" type="ORF">GCM10023214_26430</name>
</gene>
<accession>A0ABP9QGE5</accession>
<dbReference type="RefSeq" id="WP_346053822.1">
    <property type="nucleotide sequence ID" value="NZ_BAABIB010000059.1"/>
</dbReference>
<evidence type="ECO:0000313" key="6">
    <source>
        <dbReference type="EMBL" id="GAA5161365.1"/>
    </source>
</evidence>
<evidence type="ECO:0000313" key="7">
    <source>
        <dbReference type="Proteomes" id="UP001500192"/>
    </source>
</evidence>
<feature type="domain" description="HTH lysR-type" evidence="5">
    <location>
        <begin position="4"/>
        <end position="62"/>
    </location>
</feature>
<dbReference type="PANTHER" id="PTHR30346:SF0">
    <property type="entry name" value="HCA OPERON TRANSCRIPTIONAL ACTIVATOR HCAR"/>
    <property type="match status" value="1"/>
</dbReference>
<dbReference type="Gene3D" id="1.10.10.10">
    <property type="entry name" value="Winged helix-like DNA-binding domain superfamily/Winged helix DNA-binding domain"/>
    <property type="match status" value="1"/>
</dbReference>
<keyword evidence="4" id="KW-0804">Transcription</keyword>
<dbReference type="PROSITE" id="PS50931">
    <property type="entry name" value="HTH_LYSR"/>
    <property type="match status" value="1"/>
</dbReference>
<name>A0ABP9QGE5_9PSEU</name>
<dbReference type="SUPFAM" id="SSF53850">
    <property type="entry name" value="Periplasmic binding protein-like II"/>
    <property type="match status" value="1"/>
</dbReference>
<dbReference type="CDD" id="cd08412">
    <property type="entry name" value="PBP2_PAO1_like"/>
    <property type="match status" value="1"/>
</dbReference>
<keyword evidence="7" id="KW-1185">Reference proteome</keyword>
<dbReference type="Pfam" id="PF00126">
    <property type="entry name" value="HTH_1"/>
    <property type="match status" value="1"/>
</dbReference>
<dbReference type="InterPro" id="IPR036390">
    <property type="entry name" value="WH_DNA-bd_sf"/>
</dbReference>
<dbReference type="SUPFAM" id="SSF46785">
    <property type="entry name" value="Winged helix' DNA-binding domain"/>
    <property type="match status" value="1"/>
</dbReference>
<dbReference type="Gene3D" id="3.40.190.10">
    <property type="entry name" value="Periplasmic binding protein-like II"/>
    <property type="match status" value="2"/>
</dbReference>
<comment type="caution">
    <text evidence="6">The sequence shown here is derived from an EMBL/GenBank/DDBJ whole genome shotgun (WGS) entry which is preliminary data.</text>
</comment>
<proteinExistence type="inferred from homology"/>
<evidence type="ECO:0000256" key="4">
    <source>
        <dbReference type="ARBA" id="ARBA00023163"/>
    </source>
</evidence>
<dbReference type="InterPro" id="IPR000847">
    <property type="entry name" value="LysR_HTH_N"/>
</dbReference>
<dbReference type="EMBL" id="BAABIB010000059">
    <property type="protein sequence ID" value="GAA5161365.1"/>
    <property type="molecule type" value="Genomic_DNA"/>
</dbReference>
<dbReference type="Proteomes" id="UP001500192">
    <property type="component" value="Unassembled WGS sequence"/>
</dbReference>
<keyword evidence="2" id="KW-0805">Transcription regulation</keyword>
<evidence type="ECO:0000259" key="5">
    <source>
        <dbReference type="PROSITE" id="PS50931"/>
    </source>
</evidence>
<protein>
    <submittedName>
        <fullName evidence="6">LysR family transcriptional regulator</fullName>
    </submittedName>
</protein>
<comment type="similarity">
    <text evidence="1">Belongs to the LysR transcriptional regulatory family.</text>
</comment>
<evidence type="ECO:0000256" key="3">
    <source>
        <dbReference type="ARBA" id="ARBA00023125"/>
    </source>
</evidence>
<dbReference type="PANTHER" id="PTHR30346">
    <property type="entry name" value="TRANSCRIPTIONAL DUAL REGULATOR HCAR-RELATED"/>
    <property type="match status" value="1"/>
</dbReference>
<keyword evidence="3" id="KW-0238">DNA-binding</keyword>
<evidence type="ECO:0000256" key="2">
    <source>
        <dbReference type="ARBA" id="ARBA00023015"/>
    </source>
</evidence>
<organism evidence="6 7">
    <name type="scientific">Amycolatopsis dongchuanensis</name>
    <dbReference type="NCBI Taxonomy" id="1070866"/>
    <lineage>
        <taxon>Bacteria</taxon>
        <taxon>Bacillati</taxon>
        <taxon>Actinomycetota</taxon>
        <taxon>Actinomycetes</taxon>
        <taxon>Pseudonocardiales</taxon>
        <taxon>Pseudonocardiaceae</taxon>
        <taxon>Amycolatopsis</taxon>
    </lineage>
</organism>
<sequence>MAHYTLRQLEYLVTVAEVGSISRAAQRLHVSPTAVAAALTELERIFGTQLLVRRKAHGVSLTPTGSFVRARAAELLHTADELELAAPSGGRELSGPLVLGCYVTISPTIVPGLLEWFAVHHPRVRLTFVEGSQAELPHLLLEGKLDLAVVYDMALPPGLDSVLLTTTPAYALLPSDHALAAQDAVTLAELATEPMILLDLPPAAQHTLSLFERAGLTPRIAQRTSDFELTRSLVARGFGYAVLVQRPAVDLSYEGLPVAPRTITPEVPGVGIRMAWPREVRLTERAKAMIAAAVDQVRDTGLPVPDRI</sequence>
<evidence type="ECO:0000256" key="1">
    <source>
        <dbReference type="ARBA" id="ARBA00009437"/>
    </source>
</evidence>
<dbReference type="InterPro" id="IPR036388">
    <property type="entry name" value="WH-like_DNA-bd_sf"/>
</dbReference>